<name>A0A9X3B0K8_9HYPH</name>
<sequence>MPSFVLAVIDPAVSEATAAQSLSRPKLRATRLPAPIELEIDGAVLRIGRGADMQTIAAVPEQCT</sequence>
<protein>
    <submittedName>
        <fullName evidence="1">Uncharacterized protein</fullName>
    </submittedName>
</protein>
<keyword evidence="2" id="KW-1185">Reference proteome</keyword>
<evidence type="ECO:0000313" key="1">
    <source>
        <dbReference type="EMBL" id="MCT8992060.1"/>
    </source>
</evidence>
<organism evidence="1 2">
    <name type="scientific">Chelativorans petroleitrophicus</name>
    <dbReference type="NCBI Taxonomy" id="2975484"/>
    <lineage>
        <taxon>Bacteria</taxon>
        <taxon>Pseudomonadati</taxon>
        <taxon>Pseudomonadota</taxon>
        <taxon>Alphaproteobacteria</taxon>
        <taxon>Hyphomicrobiales</taxon>
        <taxon>Phyllobacteriaceae</taxon>
        <taxon>Chelativorans</taxon>
    </lineage>
</organism>
<evidence type="ECO:0000313" key="2">
    <source>
        <dbReference type="Proteomes" id="UP001149009"/>
    </source>
</evidence>
<comment type="caution">
    <text evidence="1">The sequence shown here is derived from an EMBL/GenBank/DDBJ whole genome shotgun (WGS) entry which is preliminary data.</text>
</comment>
<gene>
    <name evidence="1" type="ORF">NYR54_17500</name>
</gene>
<proteinExistence type="predicted"/>
<reference evidence="1" key="1">
    <citation type="submission" date="2022-08" db="EMBL/GenBank/DDBJ databases">
        <title>Chelativorans sichuanense sp. nov., a paraffin oil-degrading bacterium isolated from a mixture of oil-based drill cuttings and paddy soil.</title>
        <authorList>
            <person name="Yu J."/>
            <person name="Liu H."/>
            <person name="Chen Q."/>
        </authorList>
    </citation>
    <scope>NUCLEOTIDE SEQUENCE</scope>
    <source>
        <strain evidence="1">SCAU 2101</strain>
    </source>
</reference>
<dbReference type="RefSeq" id="WP_261517013.1">
    <property type="nucleotide sequence ID" value="NZ_JAODNV010000024.1"/>
</dbReference>
<dbReference type="Proteomes" id="UP001149009">
    <property type="component" value="Unassembled WGS sequence"/>
</dbReference>
<dbReference type="EMBL" id="JAODNV010000024">
    <property type="protein sequence ID" value="MCT8992060.1"/>
    <property type="molecule type" value="Genomic_DNA"/>
</dbReference>
<dbReference type="AlphaFoldDB" id="A0A9X3B0K8"/>
<accession>A0A9X3B0K8</accession>